<reference evidence="1 2" key="1">
    <citation type="submission" date="2018-08" db="EMBL/GenBank/DDBJ databases">
        <title>Pallidiluteibacterium maritimus gen. nov., sp. nov., isolated from coastal sediment.</title>
        <authorList>
            <person name="Zhou L.Y."/>
        </authorList>
    </citation>
    <scope>NUCLEOTIDE SEQUENCE [LARGE SCALE GENOMIC DNA]</scope>
    <source>
        <strain evidence="1 2">XSD2</strain>
    </source>
</reference>
<comment type="caution">
    <text evidence="1">The sequence shown here is derived from an EMBL/GenBank/DDBJ whole genome shotgun (WGS) entry which is preliminary data.</text>
</comment>
<sequence>MKQEKGYLETAEMNLKQAHRIINELQIQETWQKYGITAHLIGSVPTGLLMKNRDIDFHVYSDQFSIADSFKAIAELATNPQVKRITYTNLLDTEEKCLEWHMWYMDDKNDEWQIDMIHILKDSFYAGRMEEVARRISEVLTPETREAILSIKNDIPADEKIMGIEIYMAVIRDGIRNYQAFTEWKKAQANDQPIIDWIP</sequence>
<accession>A0A399T680</accession>
<evidence type="ECO:0000313" key="2">
    <source>
        <dbReference type="Proteomes" id="UP000265926"/>
    </source>
</evidence>
<dbReference type="Proteomes" id="UP000265926">
    <property type="component" value="Unassembled WGS sequence"/>
</dbReference>
<dbReference type="AlphaFoldDB" id="A0A399T680"/>
<dbReference type="RefSeq" id="WP_119436138.1">
    <property type="nucleotide sequence ID" value="NZ_QWGR01000001.1"/>
</dbReference>
<keyword evidence="2" id="KW-1185">Reference proteome</keyword>
<gene>
    <name evidence="1" type="ORF">D1614_01690</name>
</gene>
<proteinExistence type="predicted"/>
<dbReference type="EMBL" id="QWGR01000001">
    <property type="protein sequence ID" value="RIJ50669.1"/>
    <property type="molecule type" value="Genomic_DNA"/>
</dbReference>
<dbReference type="OrthoDB" id="307112at2"/>
<organism evidence="1 2">
    <name type="scientific">Maribellus luteus</name>
    <dbReference type="NCBI Taxonomy" id="2305463"/>
    <lineage>
        <taxon>Bacteria</taxon>
        <taxon>Pseudomonadati</taxon>
        <taxon>Bacteroidota</taxon>
        <taxon>Bacteroidia</taxon>
        <taxon>Marinilabiliales</taxon>
        <taxon>Prolixibacteraceae</taxon>
        <taxon>Maribellus</taxon>
    </lineage>
</organism>
<name>A0A399T680_9BACT</name>
<evidence type="ECO:0000313" key="1">
    <source>
        <dbReference type="EMBL" id="RIJ50669.1"/>
    </source>
</evidence>
<protein>
    <submittedName>
        <fullName evidence="1">Phosphoglycerate mutase family protein</fullName>
    </submittedName>
</protein>